<dbReference type="OrthoDB" id="9119509at2759"/>
<evidence type="ECO:0000256" key="5">
    <source>
        <dbReference type="ARBA" id="ARBA00022777"/>
    </source>
</evidence>
<dbReference type="GO" id="GO:0005524">
    <property type="term" value="F:ATP binding"/>
    <property type="evidence" value="ECO:0007669"/>
    <property type="project" value="UniProtKB-KW"/>
</dbReference>
<keyword evidence="5" id="KW-0418">Kinase</keyword>
<evidence type="ECO:0000256" key="1">
    <source>
        <dbReference type="ARBA" id="ARBA00013203"/>
    </source>
</evidence>
<dbReference type="GO" id="GO:0004712">
    <property type="term" value="F:protein serine/threonine/tyrosine kinase activity"/>
    <property type="evidence" value="ECO:0007669"/>
    <property type="project" value="UniProtKB-EC"/>
</dbReference>
<reference evidence="7" key="1">
    <citation type="journal article" date="2004" name="Nature">
        <title>Genome duplication in the teleost fish Tetraodon nigroviridis reveals the early vertebrate proto-karyotype.</title>
        <authorList>
            <person name="Jaillon O."/>
            <person name="Aury J.-M."/>
            <person name="Brunet F."/>
            <person name="Petit J.-L."/>
            <person name="Stange-Thomann N."/>
            <person name="Mauceli E."/>
            <person name="Bouneau L."/>
            <person name="Fischer C."/>
            <person name="Ozouf-Costaz C."/>
            <person name="Bernot A."/>
            <person name="Nicaud S."/>
            <person name="Jaffe D."/>
            <person name="Fisher S."/>
            <person name="Lutfalla G."/>
            <person name="Dossat C."/>
            <person name="Segurens B."/>
            <person name="Dasilva C."/>
            <person name="Salanoubat M."/>
            <person name="Levy M."/>
            <person name="Boudet N."/>
            <person name="Castellano S."/>
            <person name="Anthouard V."/>
            <person name="Jubin C."/>
            <person name="Castelli V."/>
            <person name="Katinka M."/>
            <person name="Vacherie B."/>
            <person name="Biemont C."/>
            <person name="Skalli Z."/>
            <person name="Cattolico L."/>
            <person name="Poulain J."/>
            <person name="De Berardinis V."/>
            <person name="Cruaud C."/>
            <person name="Duprat S."/>
            <person name="Brottier P."/>
            <person name="Coutanceau J.-P."/>
            <person name="Gouzy J."/>
            <person name="Parra G."/>
            <person name="Lardier G."/>
            <person name="Chapple C."/>
            <person name="McKernan K.J."/>
            <person name="McEwan P."/>
            <person name="Bosak S."/>
            <person name="Kellis M."/>
            <person name="Volff J.-N."/>
            <person name="Guigo R."/>
            <person name="Zody M.C."/>
            <person name="Mesirov J."/>
            <person name="Lindblad-Toh K."/>
            <person name="Birren B."/>
            <person name="Nusbaum C."/>
            <person name="Kahn D."/>
            <person name="Robinson-Rechavi M."/>
            <person name="Laudet V."/>
            <person name="Schachter V."/>
            <person name="Quetier F."/>
            <person name="Saurin W."/>
            <person name="Scarpelli C."/>
            <person name="Wincker P."/>
            <person name="Lander E.S."/>
            <person name="Weissenbach J."/>
            <person name="Roest Crollius H."/>
        </authorList>
    </citation>
    <scope>NUCLEOTIDE SEQUENCE [LARGE SCALE GENOMIC DNA]</scope>
</reference>
<evidence type="ECO:0000256" key="4">
    <source>
        <dbReference type="ARBA" id="ARBA00022741"/>
    </source>
</evidence>
<evidence type="ECO:0000256" key="6">
    <source>
        <dbReference type="ARBA" id="ARBA00022840"/>
    </source>
</evidence>
<dbReference type="GO" id="GO:0004674">
    <property type="term" value="F:protein serine/threonine kinase activity"/>
    <property type="evidence" value="ECO:0007669"/>
    <property type="project" value="UniProtKB-KW"/>
</dbReference>
<dbReference type="GO" id="GO:0004713">
    <property type="term" value="F:protein tyrosine kinase activity"/>
    <property type="evidence" value="ECO:0007669"/>
    <property type="project" value="TreeGrafter"/>
</dbReference>
<dbReference type="SUPFAM" id="SSF56112">
    <property type="entry name" value="Protein kinase-like (PK-like)"/>
    <property type="match status" value="1"/>
</dbReference>
<name>Q4SQ37_TETNG</name>
<dbReference type="GO" id="GO:0043484">
    <property type="term" value="P:regulation of RNA splicing"/>
    <property type="evidence" value="ECO:0007669"/>
    <property type="project" value="TreeGrafter"/>
</dbReference>
<dbReference type="InterPro" id="IPR011009">
    <property type="entry name" value="Kinase-like_dom_sf"/>
</dbReference>
<feature type="non-terminal residue" evidence="7">
    <location>
        <position position="86"/>
    </location>
</feature>
<evidence type="ECO:0000256" key="3">
    <source>
        <dbReference type="ARBA" id="ARBA00022679"/>
    </source>
</evidence>
<comment type="caution">
    <text evidence="7">The sequence shown here is derived from an EMBL/GenBank/DDBJ whole genome shotgun (WGS) entry which is preliminary data.</text>
</comment>
<keyword evidence="3" id="KW-0808">Transferase</keyword>
<accession>Q4SQ37</accession>
<dbReference type="EMBL" id="CAAE01014536">
    <property type="protein sequence ID" value="CAF97245.1"/>
    <property type="molecule type" value="Genomic_DNA"/>
</dbReference>
<protein>
    <recommendedName>
        <fullName evidence="1">dual-specificity kinase</fullName>
        <ecNumber evidence="1">2.7.12.1</ecNumber>
    </recommendedName>
</protein>
<proteinExistence type="predicted"/>
<keyword evidence="2" id="KW-0723">Serine/threonine-protein kinase</keyword>
<evidence type="ECO:0000256" key="2">
    <source>
        <dbReference type="ARBA" id="ARBA00022527"/>
    </source>
</evidence>
<dbReference type="GO" id="GO:0005634">
    <property type="term" value="C:nucleus"/>
    <property type="evidence" value="ECO:0007669"/>
    <property type="project" value="TreeGrafter"/>
</dbReference>
<keyword evidence="6" id="KW-0067">ATP-binding</keyword>
<gene>
    <name evidence="7" type="ORF">GSTENG00014539001</name>
</gene>
<dbReference type="Gene3D" id="3.30.200.20">
    <property type="entry name" value="Phosphorylase Kinase, domain 1"/>
    <property type="match status" value="1"/>
</dbReference>
<dbReference type="PANTHER" id="PTHR45646:SF4">
    <property type="entry name" value="DUAL SPECIFICITY PROTEIN KINASE CLK1"/>
    <property type="match status" value="1"/>
</dbReference>
<evidence type="ECO:0000313" key="7">
    <source>
        <dbReference type="EMBL" id="CAF97245.1"/>
    </source>
</evidence>
<dbReference type="AlphaFoldDB" id="Q4SQ37"/>
<dbReference type="PANTHER" id="PTHR45646">
    <property type="entry name" value="SERINE/THREONINE-PROTEIN KINASE DOA-RELATED"/>
    <property type="match status" value="1"/>
</dbReference>
<dbReference type="InterPro" id="IPR051175">
    <property type="entry name" value="CLK_kinases"/>
</dbReference>
<organism evidence="7">
    <name type="scientific">Tetraodon nigroviridis</name>
    <name type="common">Spotted green pufferfish</name>
    <name type="synonym">Chelonodon nigroviridis</name>
    <dbReference type="NCBI Taxonomy" id="99883"/>
    <lineage>
        <taxon>Eukaryota</taxon>
        <taxon>Metazoa</taxon>
        <taxon>Chordata</taxon>
        <taxon>Craniata</taxon>
        <taxon>Vertebrata</taxon>
        <taxon>Euteleostomi</taxon>
        <taxon>Actinopterygii</taxon>
        <taxon>Neopterygii</taxon>
        <taxon>Teleostei</taxon>
        <taxon>Neoteleostei</taxon>
        <taxon>Acanthomorphata</taxon>
        <taxon>Eupercaria</taxon>
        <taxon>Tetraodontiformes</taxon>
        <taxon>Tetradontoidea</taxon>
        <taxon>Tetraodontidae</taxon>
        <taxon>Tetraodon</taxon>
    </lineage>
</organism>
<keyword evidence="4" id="KW-0547">Nucleotide-binding</keyword>
<reference evidence="7" key="2">
    <citation type="submission" date="2004-02" db="EMBL/GenBank/DDBJ databases">
        <authorList>
            <consortium name="Genoscope"/>
            <consortium name="Whitehead Institute Centre for Genome Research"/>
        </authorList>
    </citation>
    <scope>NUCLEOTIDE SEQUENCE</scope>
</reference>
<dbReference type="EC" id="2.7.12.1" evidence="1"/>
<dbReference type="KEGG" id="tng:GSTEN00014539G001"/>
<sequence length="86" mass="9852">RARKSSKERSCEDDEEGHLVYHVGLVMKERYEVVCTLGTGAFGKVVECLDRDKYLKRCAWCRTWKTAGGFVVSELRCVPQRGNAWP</sequence>